<sequence>MTGITPHQRRTQTWLVRPLIVSAIAATPETPAPVEALAGPDATVAAPRPADPGRHGYDRPGSSHPDDRDRADRHRPAEDTSATDAAPIPSPPPARAATPTIDVRRTAAARTVLPRTARNPNGDLR</sequence>
<proteinExistence type="predicted"/>
<dbReference type="Proteomes" id="UP001317870">
    <property type="component" value="Chromosome"/>
</dbReference>
<feature type="compositionally biased region" description="Basic and acidic residues" evidence="1">
    <location>
        <begin position="64"/>
        <end position="78"/>
    </location>
</feature>
<gene>
    <name evidence="2" type="ORF">IFM12276_48960</name>
</gene>
<feature type="compositionally biased region" description="Low complexity" evidence="1">
    <location>
        <begin position="28"/>
        <end position="38"/>
    </location>
</feature>
<organism evidence="2 3">
    <name type="scientific">Nocardia sputorum</name>
    <dbReference type="NCBI Taxonomy" id="2984338"/>
    <lineage>
        <taxon>Bacteria</taxon>
        <taxon>Bacillati</taxon>
        <taxon>Actinomycetota</taxon>
        <taxon>Actinomycetes</taxon>
        <taxon>Mycobacteriales</taxon>
        <taxon>Nocardiaceae</taxon>
        <taxon>Nocardia</taxon>
    </lineage>
</organism>
<name>A0ABN6U9V5_9NOCA</name>
<evidence type="ECO:0000313" key="2">
    <source>
        <dbReference type="EMBL" id="BDU01868.1"/>
    </source>
</evidence>
<evidence type="ECO:0000313" key="3">
    <source>
        <dbReference type="Proteomes" id="UP001317870"/>
    </source>
</evidence>
<protein>
    <submittedName>
        <fullName evidence="2">Uncharacterized protein</fullName>
    </submittedName>
</protein>
<dbReference type="EMBL" id="AP026978">
    <property type="protein sequence ID" value="BDU01868.1"/>
    <property type="molecule type" value="Genomic_DNA"/>
</dbReference>
<reference evidence="2 3" key="1">
    <citation type="submission" date="2022-11" db="EMBL/GenBank/DDBJ databases">
        <title>Genome Sequencing of Nocardia sp. ON39_IFM12276 and assembly.</title>
        <authorList>
            <person name="Shimojima M."/>
            <person name="Toyokawa M."/>
            <person name="Uesaka K."/>
        </authorList>
    </citation>
    <scope>NUCLEOTIDE SEQUENCE [LARGE SCALE GENOMIC DNA]</scope>
    <source>
        <strain evidence="2 3">IFM 12276</strain>
    </source>
</reference>
<evidence type="ECO:0000256" key="1">
    <source>
        <dbReference type="SAM" id="MobiDB-lite"/>
    </source>
</evidence>
<feature type="region of interest" description="Disordered" evidence="1">
    <location>
        <begin position="28"/>
        <end position="125"/>
    </location>
</feature>
<accession>A0ABN6U9V5</accession>
<keyword evidence="3" id="KW-1185">Reference proteome</keyword>